<dbReference type="PANTHER" id="PTHR43581">
    <property type="entry name" value="ATP/GTP PHOSPHATASE"/>
    <property type="match status" value="1"/>
</dbReference>
<dbReference type="InterPro" id="IPR051396">
    <property type="entry name" value="Bact_Antivir_Def_Nuclease"/>
</dbReference>
<evidence type="ECO:0000313" key="2">
    <source>
        <dbReference type="EMBL" id="RVD75501.1"/>
    </source>
</evidence>
<protein>
    <recommendedName>
        <fullName evidence="1">ATPase AAA-type core domain-containing protein</fullName>
    </recommendedName>
</protein>
<evidence type="ECO:0000313" key="3">
    <source>
        <dbReference type="Proteomes" id="UP000288002"/>
    </source>
</evidence>
<accession>A0AA94EJN6</accession>
<dbReference type="InterPro" id="IPR027417">
    <property type="entry name" value="P-loop_NTPase"/>
</dbReference>
<reference evidence="2 3" key="1">
    <citation type="submission" date="2016-10" db="EMBL/GenBank/DDBJ databases">
        <title>Search of new enzymes for the oxidation of sulfur compounds.</title>
        <authorList>
            <person name="Novo A."/>
            <person name="Moreira I.S."/>
            <person name="Castro P.M."/>
        </authorList>
    </citation>
    <scope>NUCLEOTIDE SEQUENCE [LARGE SCALE GENOMIC DNA]</scope>
    <source>
        <strain evidence="2 3">A9</strain>
    </source>
</reference>
<dbReference type="EMBL" id="MKWS01000018">
    <property type="protein sequence ID" value="RVD75501.1"/>
    <property type="molecule type" value="Genomic_DNA"/>
</dbReference>
<dbReference type="Pfam" id="PF13304">
    <property type="entry name" value="AAA_21"/>
    <property type="match status" value="1"/>
</dbReference>
<proteinExistence type="predicted"/>
<name>A0AA94EJN6_9PSED</name>
<dbReference type="InterPro" id="IPR003959">
    <property type="entry name" value="ATPase_AAA_core"/>
</dbReference>
<dbReference type="AlphaFoldDB" id="A0AA94EJN6"/>
<dbReference type="Gene3D" id="3.40.50.300">
    <property type="entry name" value="P-loop containing nucleotide triphosphate hydrolases"/>
    <property type="match status" value="1"/>
</dbReference>
<dbReference type="Proteomes" id="UP000288002">
    <property type="component" value="Unassembled WGS sequence"/>
</dbReference>
<dbReference type="GO" id="GO:0005524">
    <property type="term" value="F:ATP binding"/>
    <property type="evidence" value="ECO:0007669"/>
    <property type="project" value="InterPro"/>
</dbReference>
<dbReference type="SUPFAM" id="SSF52540">
    <property type="entry name" value="P-loop containing nucleoside triphosphate hydrolases"/>
    <property type="match status" value="1"/>
</dbReference>
<dbReference type="GO" id="GO:0016887">
    <property type="term" value="F:ATP hydrolysis activity"/>
    <property type="evidence" value="ECO:0007669"/>
    <property type="project" value="InterPro"/>
</dbReference>
<organism evidence="2 3">
    <name type="scientific">Pseudomonas koreensis</name>
    <dbReference type="NCBI Taxonomy" id="198620"/>
    <lineage>
        <taxon>Bacteria</taxon>
        <taxon>Pseudomonadati</taxon>
        <taxon>Pseudomonadota</taxon>
        <taxon>Gammaproteobacteria</taxon>
        <taxon>Pseudomonadales</taxon>
        <taxon>Pseudomonadaceae</taxon>
        <taxon>Pseudomonas</taxon>
    </lineage>
</organism>
<evidence type="ECO:0000259" key="1">
    <source>
        <dbReference type="Pfam" id="PF13304"/>
    </source>
</evidence>
<feature type="domain" description="ATPase AAA-type core" evidence="1">
    <location>
        <begin position="337"/>
        <end position="416"/>
    </location>
</feature>
<comment type="caution">
    <text evidence="2">The sequence shown here is derived from an EMBL/GenBank/DDBJ whole genome shotgun (WGS) entry which is preliminary data.</text>
</comment>
<dbReference type="PANTHER" id="PTHR43581:SF4">
    <property type="entry name" value="ATP_GTP PHOSPHATASE"/>
    <property type="match status" value="1"/>
</dbReference>
<sequence length="510" mass="56851">MDFILKGRNETFPSGVKNSTFLTIDNWNDFSFTTMFYVTLFDEIGSKHDIGNVKIGFKGQIESETTASKIGKNFTNLNEIFFSLGTDVDYYKKLSKISADTCEKLLIGLRDIVFSTDNLKNAMGERVFSTSLLRGVSINTINEQFKRVLSGGAERTDFSFIYKKQSTERMAGFELSFEVKALSTPSTNIHAIIGRNGVGKTTILNGMIEAVTGSQSNEDGFFLRNIFGNQHTPINSGYFSSLVSVSFSAFDPFDPPAEQSNPEKGTCYFYIGLKESSPNGSKLKVLPQLHAEYLSSLRACVSEPRKRNRWHTAIKALESDENFGEMGLPKLLSLSGHEFIDKAMELISRMSSGHAVVLLTITKLVSTVEEKTLVILDEPESHLHPPLLSAFIRALSELLHDRNGVAIIATHSPVVIQELPTSCAWKINRSRLIIDTKRPEIQTFGENVGVLTREVFGLEVKKSGFHKMLELSVQKGGTFEQIMYEYNFQLGFEAQAILRAMICSRMLGEA</sequence>
<gene>
    <name evidence="2" type="ORF">A9HBioS_4621</name>
</gene>
<dbReference type="RefSeq" id="WP_127651680.1">
    <property type="nucleotide sequence ID" value="NZ_MKWS01000018.1"/>
</dbReference>